<gene>
    <name evidence="1" type="ORF">ACFOUY_08315</name>
</gene>
<dbReference type="EMBL" id="JBHSBY010000037">
    <property type="protein sequence ID" value="MFC4196699.1"/>
    <property type="molecule type" value="Genomic_DNA"/>
</dbReference>
<sequence length="147" mass="17009">MEFSVALYSVLLESAITARSYRQSFDVFWKSEQTQRMNAHHAYFIRHVSMLNAFDNFLFLFCSESIWTGGGKGAWTNLKGVDGPLQPLCNGDQIDKIISLLTAHKDFIMQLFTIHEKPLERAHLEYEVAHIKHVLNLYLDSFNDIRV</sequence>
<accession>A0ABV8NIW7</accession>
<protein>
    <submittedName>
        <fullName evidence="1">Uncharacterized protein</fullName>
    </submittedName>
</protein>
<proteinExistence type="predicted"/>
<name>A0ABV8NIW7_9SPHI</name>
<evidence type="ECO:0000313" key="1">
    <source>
        <dbReference type="EMBL" id="MFC4196699.1"/>
    </source>
</evidence>
<comment type="caution">
    <text evidence="1">The sequence shown here is derived from an EMBL/GenBank/DDBJ whole genome shotgun (WGS) entry which is preliminary data.</text>
</comment>
<reference evidence="2" key="1">
    <citation type="journal article" date="2019" name="Int. J. Syst. Evol. Microbiol.">
        <title>The Global Catalogue of Microorganisms (GCM) 10K type strain sequencing project: providing services to taxonomists for standard genome sequencing and annotation.</title>
        <authorList>
            <consortium name="The Broad Institute Genomics Platform"/>
            <consortium name="The Broad Institute Genome Sequencing Center for Infectious Disease"/>
            <person name="Wu L."/>
            <person name="Ma J."/>
        </authorList>
    </citation>
    <scope>NUCLEOTIDE SEQUENCE [LARGE SCALE GENOMIC DNA]</scope>
    <source>
        <strain evidence="2">CCM 8689</strain>
    </source>
</reference>
<evidence type="ECO:0000313" key="2">
    <source>
        <dbReference type="Proteomes" id="UP001595792"/>
    </source>
</evidence>
<organism evidence="1 2">
    <name type="scientific">Pedobacter jamesrossensis</name>
    <dbReference type="NCBI Taxonomy" id="1908238"/>
    <lineage>
        <taxon>Bacteria</taxon>
        <taxon>Pseudomonadati</taxon>
        <taxon>Bacteroidota</taxon>
        <taxon>Sphingobacteriia</taxon>
        <taxon>Sphingobacteriales</taxon>
        <taxon>Sphingobacteriaceae</taxon>
        <taxon>Pedobacter</taxon>
    </lineage>
</organism>
<keyword evidence="2" id="KW-1185">Reference proteome</keyword>
<dbReference type="Proteomes" id="UP001595792">
    <property type="component" value="Unassembled WGS sequence"/>
</dbReference>
<dbReference type="RefSeq" id="WP_378960039.1">
    <property type="nucleotide sequence ID" value="NZ_JBHRXC010000016.1"/>
</dbReference>